<gene>
    <name evidence="5" type="ORF">AB447_200430</name>
    <name evidence="6" type="ORF">P8828_06535</name>
</gene>
<evidence type="ECO:0000259" key="2">
    <source>
        <dbReference type="Pfam" id="PF01471"/>
    </source>
</evidence>
<keyword evidence="1" id="KW-0472">Membrane</keyword>
<dbReference type="STRING" id="1664069.BGLY_0254"/>
<dbReference type="AlphaFoldDB" id="A0A0T6BVM3"/>
<dbReference type="Proteomes" id="UP000036168">
    <property type="component" value="Unassembled WGS sequence"/>
</dbReference>
<name>A0A0T6BVM3_9BACI</name>
<evidence type="ECO:0000313" key="8">
    <source>
        <dbReference type="Proteomes" id="UP001341297"/>
    </source>
</evidence>
<keyword evidence="1" id="KW-1133">Transmembrane helix</keyword>
<dbReference type="InterPro" id="IPR036366">
    <property type="entry name" value="PGBDSf"/>
</dbReference>
<dbReference type="Pfam" id="PF01471">
    <property type="entry name" value="PG_binding_1"/>
    <property type="match status" value="2"/>
</dbReference>
<dbReference type="Pfam" id="PF21015">
    <property type="entry name" value="Ybfg_C"/>
    <property type="match status" value="1"/>
</dbReference>
<sequence length="733" mass="79068">MDQMVLKTQEWLNKTYSGKHGYNKVKENGKPSWETIYGLTRALQIELGIAEPADNFGPATESRFVPLKKQKKTEKPTNLNYILQGAFWCKGSGFNPGGLTGNFFESTEDAVKRFQRAAGLAKQDGVVTAQIMKALLNMSAFKLLRNGDTKIRQIQQNLNRDYNAYFGLMPCDGVYSRETNKALIYALQKEEGMSTSVANGNFGPGTTSKCPTLKPGDSRTKFVLILQYALYCNGYPSGEFDGVYDAEVESAVSRFQSFMCLPATGIANMATIKALLSSSGDTSRAAAACDTSTVLTTATAKTLRNNGYKVVGRYLTGNVRTSSGLKSKAMTPAELSTIFNEGLRVFPIYQDGGYESSYFVENQGTTDAYAAVNAAQGLGFPSGTTIYFAVDFDAYDYEVTDKIIPYFNEIRAAFDKMQSIPNSPKYKIGVYGPRNICIRTADAGLTEYSFVADMSTGFSGNLGYTMPKNWAFDQFYEHSIGTGSGTIGIDKDAYSGRDKGTASVTPSSDPVYDARVRTLRNILANIPALSSISELFTTMFIFDKTETVYKSLYLDITLSTSLVFKKPSETSPGTLQVKNGKVGASITEVLGNSKTSLSSSQIHSYDELLKNIGLSVRNGYILVNVSPSVESLDLSLTIFSNEIPVVGDTKTEMSATITFKIKKLYVSPSKPVVAPEEALPIDWGAVGVAVGGIIAATVGVAAVVIVGTAAPEIAIGTAVSAVLFAIFGEITAD</sequence>
<evidence type="ECO:0000313" key="7">
    <source>
        <dbReference type="Proteomes" id="UP000036168"/>
    </source>
</evidence>
<protein>
    <submittedName>
        <fullName evidence="6">DUF1906 domain-containing protein</fullName>
    </submittedName>
</protein>
<dbReference type="SUPFAM" id="SSF51445">
    <property type="entry name" value="(Trans)glycosidases"/>
    <property type="match status" value="1"/>
</dbReference>
<dbReference type="Proteomes" id="UP001341297">
    <property type="component" value="Unassembled WGS sequence"/>
</dbReference>
<feature type="transmembrane region" description="Helical" evidence="1">
    <location>
        <begin position="713"/>
        <end position="732"/>
    </location>
</feature>
<feature type="domain" description="Ybfg-like C-terminal" evidence="4">
    <location>
        <begin position="522"/>
        <end position="663"/>
    </location>
</feature>
<evidence type="ECO:0000259" key="3">
    <source>
        <dbReference type="Pfam" id="PF08924"/>
    </source>
</evidence>
<dbReference type="EMBL" id="JARRTL010000007">
    <property type="protein sequence ID" value="MEC0484507.1"/>
    <property type="molecule type" value="Genomic_DNA"/>
</dbReference>
<dbReference type="Gene3D" id="3.20.20.80">
    <property type="entry name" value="Glycosidases"/>
    <property type="match status" value="1"/>
</dbReference>
<dbReference type="InterPro" id="IPR002477">
    <property type="entry name" value="Peptidoglycan-bd-like"/>
</dbReference>
<dbReference type="Gene3D" id="1.10.101.10">
    <property type="entry name" value="PGBD-like superfamily/PGBD"/>
    <property type="match status" value="2"/>
</dbReference>
<keyword evidence="8" id="KW-1185">Reference proteome</keyword>
<dbReference type="CDD" id="cd06418">
    <property type="entry name" value="GH25_BacA-like"/>
    <property type="match status" value="1"/>
</dbReference>
<reference evidence="5 7" key="1">
    <citation type="journal article" date="2015" name="Int. J. Syst. Evol. Microbiol.">
        <title>Bacillus glycinifermentans sp. nov., isolated from fermented soybean paste.</title>
        <authorList>
            <person name="Kim S.J."/>
            <person name="Dunlap C.A."/>
            <person name="Kwon S.W."/>
            <person name="Rooney A.P."/>
        </authorList>
    </citation>
    <scope>NUCLEOTIDE SEQUENCE [LARGE SCALE GENOMIC DNA]</scope>
    <source>
        <strain evidence="5 7">GO-13</strain>
    </source>
</reference>
<organism evidence="5 7">
    <name type="scientific">Bacillus glycinifermentans</name>
    <dbReference type="NCBI Taxonomy" id="1664069"/>
    <lineage>
        <taxon>Bacteria</taxon>
        <taxon>Bacillati</taxon>
        <taxon>Bacillota</taxon>
        <taxon>Bacilli</taxon>
        <taxon>Bacillales</taxon>
        <taxon>Bacillaceae</taxon>
        <taxon>Bacillus</taxon>
    </lineage>
</organism>
<dbReference type="InterPro" id="IPR015020">
    <property type="entry name" value="Rv2525c-like_Glyco_Hydro-like"/>
</dbReference>
<dbReference type="InterPro" id="IPR048479">
    <property type="entry name" value="Ybfg_C"/>
</dbReference>
<reference evidence="6 8" key="3">
    <citation type="submission" date="2023-03" db="EMBL/GenBank/DDBJ databases">
        <title>Agriculturally important microbes genome sequencing.</title>
        <authorList>
            <person name="Dunlap C."/>
        </authorList>
    </citation>
    <scope>NUCLEOTIDE SEQUENCE [LARGE SCALE GENOMIC DNA]</scope>
    <source>
        <strain evidence="6 8">CBP-3203</strain>
    </source>
</reference>
<feature type="domain" description="Peptidoglycan binding-like" evidence="2">
    <location>
        <begin position="223"/>
        <end position="275"/>
    </location>
</feature>
<proteinExistence type="predicted"/>
<dbReference type="OrthoDB" id="1795295at2"/>
<dbReference type="Pfam" id="PF08924">
    <property type="entry name" value="Rv2525c_GlyHyd-like"/>
    <property type="match status" value="1"/>
</dbReference>
<dbReference type="SUPFAM" id="SSF47090">
    <property type="entry name" value="PGBD-like"/>
    <property type="match status" value="2"/>
</dbReference>
<dbReference type="EMBL" id="LECW02000001">
    <property type="protein sequence ID" value="KRT95614.1"/>
    <property type="molecule type" value="Genomic_DNA"/>
</dbReference>
<evidence type="ECO:0000313" key="6">
    <source>
        <dbReference type="EMBL" id="MEC0484507.1"/>
    </source>
</evidence>
<keyword evidence="1" id="KW-0812">Transmembrane</keyword>
<dbReference type="InterPro" id="IPR017853">
    <property type="entry name" value="GH"/>
</dbReference>
<dbReference type="RefSeq" id="WP_048355767.1">
    <property type="nucleotide sequence ID" value="NZ_CP023481.1"/>
</dbReference>
<feature type="domain" description="Rv2525c-like glycoside hydrolase-like" evidence="3">
    <location>
        <begin position="302"/>
        <end position="493"/>
    </location>
</feature>
<accession>A0A0T6BVM3</accession>
<evidence type="ECO:0000256" key="1">
    <source>
        <dbReference type="SAM" id="Phobius"/>
    </source>
</evidence>
<feature type="transmembrane region" description="Helical" evidence="1">
    <location>
        <begin position="683"/>
        <end position="706"/>
    </location>
</feature>
<evidence type="ECO:0000313" key="5">
    <source>
        <dbReference type="EMBL" id="KRT95614.1"/>
    </source>
</evidence>
<dbReference type="InterPro" id="IPR036365">
    <property type="entry name" value="PGBD-like_sf"/>
</dbReference>
<comment type="caution">
    <text evidence="5">The sequence shown here is derived from an EMBL/GenBank/DDBJ whole genome shotgun (WGS) entry which is preliminary data.</text>
</comment>
<reference evidence="5" key="2">
    <citation type="submission" date="2015-10" db="EMBL/GenBank/DDBJ databases">
        <authorList>
            <person name="Gilbert D.G."/>
        </authorList>
    </citation>
    <scope>NUCLEOTIDE SEQUENCE</scope>
    <source>
        <strain evidence="5">GO-13</strain>
    </source>
</reference>
<feature type="domain" description="Peptidoglycan binding-like" evidence="2">
    <location>
        <begin position="93"/>
        <end position="135"/>
    </location>
</feature>
<evidence type="ECO:0000259" key="4">
    <source>
        <dbReference type="Pfam" id="PF21015"/>
    </source>
</evidence>